<feature type="compositionally biased region" description="Polar residues" evidence="1">
    <location>
        <begin position="30"/>
        <end position="41"/>
    </location>
</feature>
<feature type="compositionally biased region" description="Basic residues" evidence="1">
    <location>
        <begin position="1"/>
        <end position="10"/>
    </location>
</feature>
<gene>
    <name evidence="2" type="ORF">PROQFM164_S03g000071</name>
</gene>
<accession>W6QUX6</accession>
<evidence type="ECO:0000313" key="2">
    <source>
        <dbReference type="EMBL" id="CDM33347.1"/>
    </source>
</evidence>
<organism evidence="2 3">
    <name type="scientific">Penicillium roqueforti (strain FM164)</name>
    <dbReference type="NCBI Taxonomy" id="1365484"/>
    <lineage>
        <taxon>Eukaryota</taxon>
        <taxon>Fungi</taxon>
        <taxon>Dikarya</taxon>
        <taxon>Ascomycota</taxon>
        <taxon>Pezizomycotina</taxon>
        <taxon>Eurotiomycetes</taxon>
        <taxon>Eurotiomycetidae</taxon>
        <taxon>Eurotiales</taxon>
        <taxon>Aspergillaceae</taxon>
        <taxon>Penicillium</taxon>
    </lineage>
</organism>
<dbReference type="STRING" id="1365484.W6QUX6"/>
<sequence length="586" mass="66328">MEPPSNKRKNHGDGNREDIPRAPKRYHPANHTTHASDNAQKNHQRCSPLIAGNIKRVDAVPHHENPWSVVEDQVEDRYVFDLSDIEDEYDRLQDPDADWSEEHSACVLADIGTAPVSDHGQDEALSAHLVMGVPCGLPSGDKFERALRSVIEPLLDWAQRMSFSCFKKEKPITWTFFLGLRRYDVGTLMTNVLSVTLPEVKALFEKDKWMVEDLLSLPLLRYADERMVNYCHLVPGDFPDQEFGCDGYVGFTGHGGVRRTGHELSIRSGVRNLHYDRARLPGALSRFVLLAVFGSGVDAANAQLAEGLFMIIFDTFQWHGRVYAGSTLSTFELAEVIRDPVLYSPGWKGLNSCWSLKQGIPGTNLQRASECSNFPCKNTVLRRQVLSHMESHPITMTRRFLLREDDPLAGFICSYCYGYRDRDSKHNLPKLEYVANAQAQQKRLEDKKAGVQVHCGHCHTPQNPNAPDYTWSDEYQMILCRACRASKYATGELRSLGAKKRQEDKDFLVQNVGRCQNGNCPVTENINRLKYGKPLLYWKEVSLRCGGCYAYLVRYGNDRNGPEKLAPTPDELAKLQKRPPCLKDLA</sequence>
<feature type="compositionally biased region" description="Basic and acidic residues" evidence="1">
    <location>
        <begin position="11"/>
        <end position="21"/>
    </location>
</feature>
<dbReference type="Proteomes" id="UP000030686">
    <property type="component" value="Unassembled WGS sequence"/>
</dbReference>
<proteinExistence type="predicted"/>
<dbReference type="EMBL" id="HG792017">
    <property type="protein sequence ID" value="CDM33347.1"/>
    <property type="molecule type" value="Genomic_DNA"/>
</dbReference>
<reference evidence="2" key="1">
    <citation type="journal article" date="2014" name="Nat. Commun.">
        <title>Multiple recent horizontal transfers of a large genomic region in cheese making fungi.</title>
        <authorList>
            <person name="Cheeseman K."/>
            <person name="Ropars J."/>
            <person name="Renault P."/>
            <person name="Dupont J."/>
            <person name="Gouzy J."/>
            <person name="Branca A."/>
            <person name="Abraham A.L."/>
            <person name="Ceppi M."/>
            <person name="Conseiller E."/>
            <person name="Debuchy R."/>
            <person name="Malagnac F."/>
            <person name="Goarin A."/>
            <person name="Silar P."/>
            <person name="Lacoste S."/>
            <person name="Sallet E."/>
            <person name="Bensimon A."/>
            <person name="Giraud T."/>
            <person name="Brygoo Y."/>
        </authorList>
    </citation>
    <scope>NUCLEOTIDE SEQUENCE [LARGE SCALE GENOMIC DNA]</scope>
    <source>
        <strain evidence="2">FM164</strain>
    </source>
</reference>
<dbReference type="OrthoDB" id="3563457at2759"/>
<dbReference type="AlphaFoldDB" id="W6QUX6"/>
<feature type="region of interest" description="Disordered" evidence="1">
    <location>
        <begin position="1"/>
        <end position="43"/>
    </location>
</feature>
<protein>
    <submittedName>
        <fullName evidence="2">Genomic scaffold, ProqFM164S03</fullName>
    </submittedName>
</protein>
<keyword evidence="3" id="KW-1185">Reference proteome</keyword>
<name>W6QUX6_PENRF</name>
<evidence type="ECO:0000313" key="3">
    <source>
        <dbReference type="Proteomes" id="UP000030686"/>
    </source>
</evidence>
<evidence type="ECO:0000256" key="1">
    <source>
        <dbReference type="SAM" id="MobiDB-lite"/>
    </source>
</evidence>